<feature type="domain" description="Creatinase N-terminal" evidence="2">
    <location>
        <begin position="8"/>
        <end position="133"/>
    </location>
</feature>
<dbReference type="PANTHER" id="PTHR46112">
    <property type="entry name" value="AMINOPEPTIDASE"/>
    <property type="match status" value="1"/>
</dbReference>
<dbReference type="Pfam" id="PF00557">
    <property type="entry name" value="Peptidase_M24"/>
    <property type="match status" value="1"/>
</dbReference>
<dbReference type="PANTHER" id="PTHR46112:SF3">
    <property type="entry name" value="AMINOPEPTIDASE YPDF"/>
    <property type="match status" value="1"/>
</dbReference>
<sequence length="359" mass="40001">MEELHRQRLDRLSQALKEEGLTQMIVSDPLAIWYFTGVDVQPGERLFALYARADGGHKLILNKLFTVACTGLPEVWMTDTDDTVGILAQAVDPSADMGIDKNWPARFLLALMERNPGVRYVNSSGCVDRIRAVKDEDEQEKMRAASRINDACMEAAAAYLREGLTEKEVSEYVSKLYRDAGCEGLSFGTIVSFGAHAADPHHEPDNTALKKGDCIVIDMGCRKDRYCSDMTRTFFCGEPEPEYAAIHDLVREANEKAEAMIRPGVRFCDIDRTAREHIEAGGYGPYFTHRLGHSIGLEDHEFGDVSSANTDTVKAGMTFSVEPGVYLPGRFGVRVEDLVLVTENGCEILNHVEKRWKTV</sequence>
<evidence type="ECO:0000259" key="1">
    <source>
        <dbReference type="Pfam" id="PF00557"/>
    </source>
</evidence>
<dbReference type="InterPro" id="IPR000994">
    <property type="entry name" value="Pept_M24"/>
</dbReference>
<proteinExistence type="predicted"/>
<dbReference type="Pfam" id="PF01321">
    <property type="entry name" value="Creatinase_N"/>
    <property type="match status" value="1"/>
</dbReference>
<evidence type="ECO:0000313" key="3">
    <source>
        <dbReference type="EMBL" id="SET65998.1"/>
    </source>
</evidence>
<protein>
    <submittedName>
        <fullName evidence="3">Xaa-Pro dipeptidase</fullName>
    </submittedName>
</protein>
<dbReference type="SUPFAM" id="SSF55920">
    <property type="entry name" value="Creatinase/aminopeptidase"/>
    <property type="match status" value="1"/>
</dbReference>
<dbReference type="Gene3D" id="3.90.230.10">
    <property type="entry name" value="Creatinase/methionine aminopeptidase superfamily"/>
    <property type="match status" value="1"/>
</dbReference>
<keyword evidence="4" id="KW-1185">Reference proteome</keyword>
<dbReference type="InterPro" id="IPR050659">
    <property type="entry name" value="Peptidase_M24B"/>
</dbReference>
<dbReference type="SUPFAM" id="SSF53092">
    <property type="entry name" value="Creatinase/prolidase N-terminal domain"/>
    <property type="match status" value="1"/>
</dbReference>
<gene>
    <name evidence="3" type="ORF">SAMN05216313_110138</name>
</gene>
<dbReference type="EMBL" id="FOIM01000010">
    <property type="protein sequence ID" value="SET65998.1"/>
    <property type="molecule type" value="Genomic_DNA"/>
</dbReference>
<organism evidence="3 4">
    <name type="scientific">Enterocloster lavalensis</name>
    <dbReference type="NCBI Taxonomy" id="460384"/>
    <lineage>
        <taxon>Bacteria</taxon>
        <taxon>Bacillati</taxon>
        <taxon>Bacillota</taxon>
        <taxon>Clostridia</taxon>
        <taxon>Lachnospirales</taxon>
        <taxon>Lachnospiraceae</taxon>
        <taxon>Enterocloster</taxon>
    </lineage>
</organism>
<dbReference type="InterPro" id="IPR029149">
    <property type="entry name" value="Creatin/AminoP/Spt16_N"/>
</dbReference>
<evidence type="ECO:0000313" key="4">
    <source>
        <dbReference type="Proteomes" id="UP000198508"/>
    </source>
</evidence>
<dbReference type="STRING" id="460384.SAMN05216313_110138"/>
<dbReference type="InterPro" id="IPR036005">
    <property type="entry name" value="Creatinase/aminopeptidase-like"/>
</dbReference>
<reference evidence="4" key="1">
    <citation type="submission" date="2016-10" db="EMBL/GenBank/DDBJ databases">
        <authorList>
            <person name="Varghese N."/>
            <person name="Submissions S."/>
        </authorList>
    </citation>
    <scope>NUCLEOTIDE SEQUENCE [LARGE SCALE GENOMIC DNA]</scope>
    <source>
        <strain evidence="4">NLAE-zl-G277</strain>
    </source>
</reference>
<feature type="domain" description="Peptidase M24" evidence="1">
    <location>
        <begin position="140"/>
        <end position="343"/>
    </location>
</feature>
<dbReference type="Proteomes" id="UP000198508">
    <property type="component" value="Unassembled WGS sequence"/>
</dbReference>
<dbReference type="AlphaFoldDB" id="A0A1I0G7T7"/>
<name>A0A1I0G7T7_9FIRM</name>
<dbReference type="InterPro" id="IPR000587">
    <property type="entry name" value="Creatinase_N"/>
</dbReference>
<accession>A0A1I0G7T7</accession>
<evidence type="ECO:0000259" key="2">
    <source>
        <dbReference type="Pfam" id="PF01321"/>
    </source>
</evidence>
<dbReference type="Gene3D" id="3.40.350.10">
    <property type="entry name" value="Creatinase/prolidase N-terminal domain"/>
    <property type="match status" value="1"/>
</dbReference>
<dbReference type="CDD" id="cd01092">
    <property type="entry name" value="APP-like"/>
    <property type="match status" value="1"/>
</dbReference>